<feature type="transmembrane region" description="Helical" evidence="7">
    <location>
        <begin position="429"/>
        <end position="449"/>
    </location>
</feature>
<gene>
    <name evidence="9" type="ORF">PHISCL_04860</name>
</gene>
<evidence type="ECO:0000256" key="5">
    <source>
        <dbReference type="ARBA" id="ARBA00023136"/>
    </source>
</evidence>
<evidence type="ECO:0000313" key="9">
    <source>
        <dbReference type="EMBL" id="RJE22802.1"/>
    </source>
</evidence>
<feature type="transmembrane region" description="Helical" evidence="7">
    <location>
        <begin position="367"/>
        <end position="384"/>
    </location>
</feature>
<organism evidence="9 10">
    <name type="scientific">Aspergillus sclerotialis</name>
    <dbReference type="NCBI Taxonomy" id="2070753"/>
    <lineage>
        <taxon>Eukaryota</taxon>
        <taxon>Fungi</taxon>
        <taxon>Dikarya</taxon>
        <taxon>Ascomycota</taxon>
        <taxon>Pezizomycotina</taxon>
        <taxon>Eurotiomycetes</taxon>
        <taxon>Eurotiomycetidae</taxon>
        <taxon>Eurotiales</taxon>
        <taxon>Aspergillaceae</taxon>
        <taxon>Aspergillus</taxon>
        <taxon>Aspergillus subgen. Polypaecilum</taxon>
    </lineage>
</organism>
<evidence type="ECO:0000256" key="3">
    <source>
        <dbReference type="ARBA" id="ARBA00022692"/>
    </source>
</evidence>
<feature type="transmembrane region" description="Helical" evidence="7">
    <location>
        <begin position="135"/>
        <end position="157"/>
    </location>
</feature>
<evidence type="ECO:0000313" key="10">
    <source>
        <dbReference type="Proteomes" id="UP000266188"/>
    </source>
</evidence>
<dbReference type="PROSITE" id="PS50850">
    <property type="entry name" value="MFS"/>
    <property type="match status" value="1"/>
</dbReference>
<feature type="transmembrane region" description="Helical" evidence="7">
    <location>
        <begin position="308"/>
        <end position="329"/>
    </location>
</feature>
<feature type="transmembrane region" description="Helical" evidence="7">
    <location>
        <begin position="169"/>
        <end position="191"/>
    </location>
</feature>
<feature type="transmembrane region" description="Helical" evidence="7">
    <location>
        <begin position="203"/>
        <end position="223"/>
    </location>
</feature>
<dbReference type="STRING" id="2070753.A0A3A2ZI71"/>
<dbReference type="SUPFAM" id="SSF103473">
    <property type="entry name" value="MFS general substrate transporter"/>
    <property type="match status" value="1"/>
</dbReference>
<dbReference type="GO" id="GO:0022857">
    <property type="term" value="F:transmembrane transporter activity"/>
    <property type="evidence" value="ECO:0007669"/>
    <property type="project" value="InterPro"/>
</dbReference>
<dbReference type="Pfam" id="PF07690">
    <property type="entry name" value="MFS_1"/>
    <property type="match status" value="1"/>
</dbReference>
<name>A0A3A2ZI71_9EURO</name>
<keyword evidence="3 7" id="KW-0812">Transmembrane</keyword>
<dbReference type="InterPro" id="IPR011701">
    <property type="entry name" value="MFS"/>
</dbReference>
<comment type="caution">
    <text evidence="9">The sequence shown here is derived from an EMBL/GenBank/DDBJ whole genome shotgun (WGS) entry which is preliminary data.</text>
</comment>
<dbReference type="PANTHER" id="PTHR43791:SF40">
    <property type="entry name" value="THIAMINE PATHWAY TRANSPORTER THI73"/>
    <property type="match status" value="1"/>
</dbReference>
<feature type="transmembrane region" description="Helical" evidence="7">
    <location>
        <begin position="335"/>
        <end position="355"/>
    </location>
</feature>
<keyword evidence="2" id="KW-0813">Transport</keyword>
<feature type="region of interest" description="Disordered" evidence="6">
    <location>
        <begin position="1"/>
        <end position="26"/>
    </location>
</feature>
<keyword evidence="4 7" id="KW-1133">Transmembrane helix</keyword>
<feature type="transmembrane region" description="Helical" evidence="7">
    <location>
        <begin position="107"/>
        <end position="128"/>
    </location>
</feature>
<evidence type="ECO:0000256" key="1">
    <source>
        <dbReference type="ARBA" id="ARBA00004141"/>
    </source>
</evidence>
<evidence type="ECO:0000256" key="6">
    <source>
        <dbReference type="SAM" id="MobiDB-lite"/>
    </source>
</evidence>
<dbReference type="OrthoDB" id="6730379at2759"/>
<keyword evidence="10" id="KW-1185">Reference proteome</keyword>
<evidence type="ECO:0000259" key="8">
    <source>
        <dbReference type="PROSITE" id="PS50850"/>
    </source>
</evidence>
<evidence type="ECO:0000256" key="7">
    <source>
        <dbReference type="SAM" id="Phobius"/>
    </source>
</evidence>
<evidence type="ECO:0000256" key="4">
    <source>
        <dbReference type="ARBA" id="ARBA00022989"/>
    </source>
</evidence>
<dbReference type="PANTHER" id="PTHR43791">
    <property type="entry name" value="PERMEASE-RELATED"/>
    <property type="match status" value="1"/>
</dbReference>
<protein>
    <submittedName>
        <fullName evidence="9">Allantoate permease</fullName>
    </submittedName>
</protein>
<proteinExistence type="predicted"/>
<feature type="transmembrane region" description="Helical" evidence="7">
    <location>
        <begin position="82"/>
        <end position="101"/>
    </location>
</feature>
<feature type="domain" description="Major facilitator superfamily (MFS) profile" evidence="8">
    <location>
        <begin position="43"/>
        <end position="454"/>
    </location>
</feature>
<dbReference type="Proteomes" id="UP000266188">
    <property type="component" value="Unassembled WGS sequence"/>
</dbReference>
<dbReference type="GO" id="GO:0016020">
    <property type="term" value="C:membrane"/>
    <property type="evidence" value="ECO:0007669"/>
    <property type="project" value="UniProtKB-SubCell"/>
</dbReference>
<reference evidence="10" key="1">
    <citation type="submission" date="2017-02" db="EMBL/GenBank/DDBJ databases">
        <authorList>
            <person name="Tafer H."/>
            <person name="Lopandic K."/>
        </authorList>
    </citation>
    <scope>NUCLEOTIDE SEQUENCE [LARGE SCALE GENOMIC DNA]</scope>
    <source>
        <strain evidence="10">CBS 366.77</strain>
    </source>
</reference>
<feature type="transmembrane region" description="Helical" evidence="7">
    <location>
        <begin position="43"/>
        <end position="61"/>
    </location>
</feature>
<evidence type="ECO:0000256" key="2">
    <source>
        <dbReference type="ARBA" id="ARBA00022448"/>
    </source>
</evidence>
<dbReference type="AlphaFoldDB" id="A0A3A2ZI71"/>
<sequence>MVAASELKPTSSHLEDAKQPAGDHITPDSKEYSAVLRKVDWRIVPIMLACYFLEFLDKVLINYANVMGLQKDLGMKGNDFSLMATAFFIGFAVAGIPQGYLLQMFPVALVLGLNLLCWGILVACTAAVQNYGQVLAIRILLGCCEAVISPALVLITSTWYTKRHAAPRYGIWYCGLGVGQIIGGLISFAAQHSPKTGLGGWRIMMLAVGIFNVCTALVVIIFLPSTLDSAKFLGLTEKELLRRMLVLDQAGNGLKVFNIKGLYEVFIDPQVWLLTLLTGLSVIPSGVITTFSAILISGFGYDSKQAALLNIPSGAVSILATCAATYAVLKRTPRWISIIVILVPALIGAGLMSFLEQSNQGGKLAGIYLINTIVAPMALIYSWVGANIAGYTKRIGANVMIAVGFSVANIIGPQTFQDGDAPQYIPAKITLFAVAGGAMLVSALLRLLYAYRNASTKRYRDAQLANSAAGSGTPTNEQADLTDRENRAFIYVY</sequence>
<dbReference type="InterPro" id="IPR020846">
    <property type="entry name" value="MFS_dom"/>
</dbReference>
<comment type="subcellular location">
    <subcellularLocation>
        <location evidence="1">Membrane</location>
        <topology evidence="1">Multi-pass membrane protein</topology>
    </subcellularLocation>
</comment>
<accession>A0A3A2ZI71</accession>
<dbReference type="Gene3D" id="1.20.1250.20">
    <property type="entry name" value="MFS general substrate transporter like domains"/>
    <property type="match status" value="2"/>
</dbReference>
<keyword evidence="5 7" id="KW-0472">Membrane</keyword>
<feature type="transmembrane region" description="Helical" evidence="7">
    <location>
        <begin position="271"/>
        <end position="296"/>
    </location>
</feature>
<dbReference type="EMBL" id="MVGC01000150">
    <property type="protein sequence ID" value="RJE22802.1"/>
    <property type="molecule type" value="Genomic_DNA"/>
</dbReference>
<dbReference type="InterPro" id="IPR036259">
    <property type="entry name" value="MFS_trans_sf"/>
</dbReference>